<dbReference type="Gene3D" id="3.40.50.300">
    <property type="entry name" value="P-loop containing nucleotide triphosphate hydrolases"/>
    <property type="match status" value="1"/>
</dbReference>
<dbReference type="EMBL" id="CP036432">
    <property type="protein sequence ID" value="QDV87189.1"/>
    <property type="molecule type" value="Genomic_DNA"/>
</dbReference>
<sequence>MGAYAASDGGPPFVPAYEIDGTAIEAPYIDDRGRVMEDRVCIAVPHCSGAPRFPNAGELWFVTGKPEDAGQINQLGYPAIALNVIDFSTGINETARILMEVSRGASIVLVPNYAKQSGTRKDADIERKREHYREIIRQLEELDVRARLKEYTADSPVLFRVSAQKLCREFQPIDQMPTPEDIDERLSVDEPPVDWLIPGVLVRGKPGFIGGGEKCLKTSIAADLAASLATGSRFLGHFPAPEPTRVLFVSGESGGRNINDLFRRIKDSRGIGSFSGRLNVIDKVVKVDSESGVEHMRSMLTSTGAKVLVVDPLYLCVSGDGAENMMIQGQRIQPLVDVCNDLGVTLLLVHHTKQKGFKSDRYAPAVFTDLAWAGWAAFARQWIMVGRREAYDYEGRHNLWLNIGGNDGHSLIAPVDVTEGVYPSPRIWKPEVLTVEEAESRKQANREQKTAKSRRKQEEKRKADLQAAKDRIISKLREVGEPMSKSAIGCIRTDTQSRRRFGSCPRPIHA</sequence>
<organism evidence="2 3">
    <name type="scientific">Stieleria magnilauensis</name>
    <dbReference type="NCBI Taxonomy" id="2527963"/>
    <lineage>
        <taxon>Bacteria</taxon>
        <taxon>Pseudomonadati</taxon>
        <taxon>Planctomycetota</taxon>
        <taxon>Planctomycetia</taxon>
        <taxon>Pirellulales</taxon>
        <taxon>Pirellulaceae</taxon>
        <taxon>Stieleria</taxon>
    </lineage>
</organism>
<evidence type="ECO:0000313" key="3">
    <source>
        <dbReference type="Proteomes" id="UP000318081"/>
    </source>
</evidence>
<dbReference type="Pfam" id="PF13481">
    <property type="entry name" value="AAA_25"/>
    <property type="match status" value="1"/>
</dbReference>
<evidence type="ECO:0000313" key="2">
    <source>
        <dbReference type="EMBL" id="QDV87189.1"/>
    </source>
</evidence>
<protein>
    <recommendedName>
        <fullName evidence="4">AAA family ATPase</fullName>
    </recommendedName>
</protein>
<dbReference type="InterPro" id="IPR027417">
    <property type="entry name" value="P-loop_NTPase"/>
</dbReference>
<name>A0ABX5Y503_9BACT</name>
<evidence type="ECO:0000256" key="1">
    <source>
        <dbReference type="SAM" id="MobiDB-lite"/>
    </source>
</evidence>
<keyword evidence="3" id="KW-1185">Reference proteome</keyword>
<feature type="region of interest" description="Disordered" evidence="1">
    <location>
        <begin position="484"/>
        <end position="510"/>
    </location>
</feature>
<gene>
    <name evidence="2" type="ORF">TBK1r_62180</name>
</gene>
<dbReference type="SUPFAM" id="SSF52540">
    <property type="entry name" value="P-loop containing nucleoside triphosphate hydrolases"/>
    <property type="match status" value="1"/>
</dbReference>
<accession>A0ABX5Y503</accession>
<reference evidence="2 3" key="1">
    <citation type="submission" date="2019-02" db="EMBL/GenBank/DDBJ databases">
        <title>Deep-cultivation of Planctomycetes and their phenomic and genomic characterization uncovers novel biology.</title>
        <authorList>
            <person name="Wiegand S."/>
            <person name="Jogler M."/>
            <person name="Boedeker C."/>
            <person name="Pinto D."/>
            <person name="Vollmers J."/>
            <person name="Rivas-Marin E."/>
            <person name="Kohn T."/>
            <person name="Peeters S.H."/>
            <person name="Heuer A."/>
            <person name="Rast P."/>
            <person name="Oberbeckmann S."/>
            <person name="Bunk B."/>
            <person name="Jeske O."/>
            <person name="Meyerdierks A."/>
            <person name="Storesund J.E."/>
            <person name="Kallscheuer N."/>
            <person name="Luecker S."/>
            <person name="Lage O.M."/>
            <person name="Pohl T."/>
            <person name="Merkel B.J."/>
            <person name="Hornburger P."/>
            <person name="Mueller R.-W."/>
            <person name="Bruemmer F."/>
            <person name="Labrenz M."/>
            <person name="Spormann A.M."/>
            <person name="Op den Camp H."/>
            <person name="Overmann J."/>
            <person name="Amann R."/>
            <person name="Jetten M.S.M."/>
            <person name="Mascher T."/>
            <person name="Medema M.H."/>
            <person name="Devos D.P."/>
            <person name="Kaster A.-K."/>
            <person name="Ovreas L."/>
            <person name="Rohde M."/>
            <person name="Galperin M.Y."/>
            <person name="Jogler C."/>
        </authorList>
    </citation>
    <scope>NUCLEOTIDE SEQUENCE [LARGE SCALE GENOMIC DNA]</scope>
    <source>
        <strain evidence="2 3">TBK1r</strain>
    </source>
</reference>
<feature type="region of interest" description="Disordered" evidence="1">
    <location>
        <begin position="439"/>
        <end position="466"/>
    </location>
</feature>
<dbReference type="Proteomes" id="UP000318081">
    <property type="component" value="Chromosome"/>
</dbReference>
<proteinExistence type="predicted"/>
<evidence type="ECO:0008006" key="4">
    <source>
        <dbReference type="Google" id="ProtNLM"/>
    </source>
</evidence>